<name>A0A834WAE4_9FABA</name>
<dbReference type="AlphaFoldDB" id="A0A834WAE4"/>
<evidence type="ECO:0000313" key="2">
    <source>
        <dbReference type="EMBL" id="KAF7811701.1"/>
    </source>
</evidence>
<dbReference type="Proteomes" id="UP000634136">
    <property type="component" value="Unassembled WGS sequence"/>
</dbReference>
<keyword evidence="3" id="KW-1185">Reference proteome</keyword>
<organism evidence="2 3">
    <name type="scientific">Senna tora</name>
    <dbReference type="NCBI Taxonomy" id="362788"/>
    <lineage>
        <taxon>Eukaryota</taxon>
        <taxon>Viridiplantae</taxon>
        <taxon>Streptophyta</taxon>
        <taxon>Embryophyta</taxon>
        <taxon>Tracheophyta</taxon>
        <taxon>Spermatophyta</taxon>
        <taxon>Magnoliopsida</taxon>
        <taxon>eudicotyledons</taxon>
        <taxon>Gunneridae</taxon>
        <taxon>Pentapetalae</taxon>
        <taxon>rosids</taxon>
        <taxon>fabids</taxon>
        <taxon>Fabales</taxon>
        <taxon>Fabaceae</taxon>
        <taxon>Caesalpinioideae</taxon>
        <taxon>Cassia clade</taxon>
        <taxon>Senna</taxon>
    </lineage>
</organism>
<gene>
    <name evidence="2" type="ORF">G2W53_032677</name>
</gene>
<protein>
    <submittedName>
        <fullName evidence="2">Uncharacterized protein</fullName>
    </submittedName>
</protein>
<dbReference type="EMBL" id="JAAIUW010000010">
    <property type="protein sequence ID" value="KAF7811701.1"/>
    <property type="molecule type" value="Genomic_DNA"/>
</dbReference>
<comment type="caution">
    <text evidence="2">The sequence shown here is derived from an EMBL/GenBank/DDBJ whole genome shotgun (WGS) entry which is preliminary data.</text>
</comment>
<reference evidence="2" key="1">
    <citation type="submission" date="2020-09" db="EMBL/GenBank/DDBJ databases">
        <title>Genome-Enabled Discovery of Anthraquinone Biosynthesis in Senna tora.</title>
        <authorList>
            <person name="Kang S.-H."/>
            <person name="Pandey R.P."/>
            <person name="Lee C.-M."/>
            <person name="Sim J.-S."/>
            <person name="Jeong J.-T."/>
            <person name="Choi B.-S."/>
            <person name="Jung M."/>
            <person name="Ginzburg D."/>
            <person name="Zhao K."/>
            <person name="Won S.Y."/>
            <person name="Oh T.-J."/>
            <person name="Yu Y."/>
            <person name="Kim N.-H."/>
            <person name="Lee O.R."/>
            <person name="Lee T.-H."/>
            <person name="Bashyal P."/>
            <person name="Kim T.-S."/>
            <person name="Lee W.-H."/>
            <person name="Kawkins C."/>
            <person name="Kim C.-K."/>
            <person name="Kim J.S."/>
            <person name="Ahn B.O."/>
            <person name="Rhee S.Y."/>
            <person name="Sohng J.K."/>
        </authorList>
    </citation>
    <scope>NUCLEOTIDE SEQUENCE</scope>
    <source>
        <tissue evidence="2">Leaf</tissue>
    </source>
</reference>
<dbReference type="OrthoDB" id="848707at2759"/>
<sequence length="315" mass="34893">MANDVVSASYSKEDYIKDLVGFESSACPIGLLSADNRILFHIDDQVIIPRQNKSNDSNNTELFIMWCISKGLKVNLSHIILTHIKHICETSQELAYGMVISVIAKHMRVEIDEYEAPQTEEVPEPSKGGKRKTVVVKGLKKSRRVSPYVRKSAQLTKGKGKSEKIVEIFYLEEEASSKSIAARENISEEVGHQKSIPLSLSVETDSEKTPSQGPSSKPDQAPSQPDPNSPKPSASDDHFAHIMFCLLSESRHSTNFHKSTLHQLEKIHTTLLATNGVLTSILHLLMKLMTEANMATASPTPAPPLRSHPQIEDIH</sequence>
<accession>A0A834WAE4</accession>
<proteinExistence type="predicted"/>
<feature type="region of interest" description="Disordered" evidence="1">
    <location>
        <begin position="186"/>
        <end position="235"/>
    </location>
</feature>
<feature type="region of interest" description="Disordered" evidence="1">
    <location>
        <begin position="296"/>
        <end position="315"/>
    </location>
</feature>
<evidence type="ECO:0000256" key="1">
    <source>
        <dbReference type="SAM" id="MobiDB-lite"/>
    </source>
</evidence>
<feature type="compositionally biased region" description="Polar residues" evidence="1">
    <location>
        <begin position="196"/>
        <end position="223"/>
    </location>
</feature>
<evidence type="ECO:0000313" key="3">
    <source>
        <dbReference type="Proteomes" id="UP000634136"/>
    </source>
</evidence>